<feature type="compositionally biased region" description="Polar residues" evidence="1">
    <location>
        <begin position="165"/>
        <end position="188"/>
    </location>
</feature>
<keyword evidence="4" id="KW-1185">Reference proteome</keyword>
<keyword evidence="2" id="KW-1133">Transmembrane helix</keyword>
<organism evidence="3 4">
    <name type="scientific">Herbidospora solisilvae</name>
    <dbReference type="NCBI Taxonomy" id="2696284"/>
    <lineage>
        <taxon>Bacteria</taxon>
        <taxon>Bacillati</taxon>
        <taxon>Actinomycetota</taxon>
        <taxon>Actinomycetes</taxon>
        <taxon>Streptosporangiales</taxon>
        <taxon>Streptosporangiaceae</taxon>
        <taxon>Herbidospora</taxon>
    </lineage>
</organism>
<evidence type="ECO:0000313" key="3">
    <source>
        <dbReference type="EMBL" id="NAS22790.1"/>
    </source>
</evidence>
<sequence length="208" mass="21471">MLPEEYPTKAVFVDQSGRRRRLMTMVSIGSGVPLVALVVILVGGLFSDTGLSVSGWPGDSRGGPADKATPDPAQEARPSRPERPTPTARLANRPAVSTALPVSPSARPRPRISPRPKLSPRPSRDPAPHRRPEPPPGSPSAAAPDLTTAPTSGGTTKPSPDGPTAQPTTGVTTEPTSGSATDPDTRLTNGGRPLGPGTTIPDRDQAAR</sequence>
<keyword evidence="2" id="KW-0472">Membrane</keyword>
<evidence type="ECO:0000256" key="2">
    <source>
        <dbReference type="SAM" id="Phobius"/>
    </source>
</evidence>
<name>A0A7C9N0A6_9ACTN</name>
<protein>
    <submittedName>
        <fullName evidence="3">Uncharacterized protein</fullName>
    </submittedName>
</protein>
<dbReference type="EMBL" id="WXEW01000004">
    <property type="protein sequence ID" value="NAS22790.1"/>
    <property type="molecule type" value="Genomic_DNA"/>
</dbReference>
<dbReference type="Proteomes" id="UP000479526">
    <property type="component" value="Unassembled WGS sequence"/>
</dbReference>
<accession>A0A7C9N0A6</accession>
<dbReference type="AlphaFoldDB" id="A0A7C9N0A6"/>
<evidence type="ECO:0000256" key="1">
    <source>
        <dbReference type="SAM" id="MobiDB-lite"/>
    </source>
</evidence>
<evidence type="ECO:0000313" key="4">
    <source>
        <dbReference type="Proteomes" id="UP000479526"/>
    </source>
</evidence>
<feature type="compositionally biased region" description="Polar residues" evidence="1">
    <location>
        <begin position="148"/>
        <end position="158"/>
    </location>
</feature>
<comment type="caution">
    <text evidence="3">The sequence shown here is derived from an EMBL/GenBank/DDBJ whole genome shotgun (WGS) entry which is preliminary data.</text>
</comment>
<feature type="transmembrane region" description="Helical" evidence="2">
    <location>
        <begin position="22"/>
        <end position="46"/>
    </location>
</feature>
<dbReference type="RefSeq" id="WP_161480154.1">
    <property type="nucleotide sequence ID" value="NZ_WXEW01000004.1"/>
</dbReference>
<reference evidence="3 4" key="1">
    <citation type="submission" date="2020-01" db="EMBL/GenBank/DDBJ databases">
        <title>Herbidospora sp. NEAU-GS84 nov., a novel actinomycete isolated from soil.</title>
        <authorList>
            <person name="Han L."/>
        </authorList>
    </citation>
    <scope>NUCLEOTIDE SEQUENCE [LARGE SCALE GENOMIC DNA]</scope>
    <source>
        <strain evidence="3 4">NEAU-GS84</strain>
    </source>
</reference>
<feature type="region of interest" description="Disordered" evidence="1">
    <location>
        <begin position="55"/>
        <end position="208"/>
    </location>
</feature>
<gene>
    <name evidence="3" type="ORF">GT755_13965</name>
</gene>
<proteinExistence type="predicted"/>
<feature type="compositionally biased region" description="Basic and acidic residues" evidence="1">
    <location>
        <begin position="122"/>
        <end position="133"/>
    </location>
</feature>
<keyword evidence="2" id="KW-0812">Transmembrane</keyword>